<gene>
    <name evidence="1" type="ORF">DPMN_021407</name>
</gene>
<accession>A0A9D4NMS7</accession>
<evidence type="ECO:0000313" key="1">
    <source>
        <dbReference type="EMBL" id="KAH3897221.1"/>
    </source>
</evidence>
<keyword evidence="2" id="KW-1185">Reference proteome</keyword>
<name>A0A9D4NMS7_DREPO</name>
<proteinExistence type="predicted"/>
<organism evidence="1 2">
    <name type="scientific">Dreissena polymorpha</name>
    <name type="common">Zebra mussel</name>
    <name type="synonym">Mytilus polymorpha</name>
    <dbReference type="NCBI Taxonomy" id="45954"/>
    <lineage>
        <taxon>Eukaryota</taxon>
        <taxon>Metazoa</taxon>
        <taxon>Spiralia</taxon>
        <taxon>Lophotrochozoa</taxon>
        <taxon>Mollusca</taxon>
        <taxon>Bivalvia</taxon>
        <taxon>Autobranchia</taxon>
        <taxon>Heteroconchia</taxon>
        <taxon>Euheterodonta</taxon>
        <taxon>Imparidentia</taxon>
        <taxon>Neoheterodontei</taxon>
        <taxon>Myida</taxon>
        <taxon>Dreissenoidea</taxon>
        <taxon>Dreissenidae</taxon>
        <taxon>Dreissena</taxon>
    </lineage>
</organism>
<dbReference type="AlphaFoldDB" id="A0A9D4NMS7"/>
<reference evidence="1" key="1">
    <citation type="journal article" date="2019" name="bioRxiv">
        <title>The Genome of the Zebra Mussel, Dreissena polymorpha: A Resource for Invasive Species Research.</title>
        <authorList>
            <person name="McCartney M.A."/>
            <person name="Auch B."/>
            <person name="Kono T."/>
            <person name="Mallez S."/>
            <person name="Zhang Y."/>
            <person name="Obille A."/>
            <person name="Becker A."/>
            <person name="Abrahante J.E."/>
            <person name="Garbe J."/>
            <person name="Badalamenti J.P."/>
            <person name="Herman A."/>
            <person name="Mangelson H."/>
            <person name="Liachko I."/>
            <person name="Sullivan S."/>
            <person name="Sone E.D."/>
            <person name="Koren S."/>
            <person name="Silverstein K.A.T."/>
            <person name="Beckman K.B."/>
            <person name="Gohl D.M."/>
        </authorList>
    </citation>
    <scope>NUCLEOTIDE SEQUENCE</scope>
    <source>
        <strain evidence="1">Duluth1</strain>
        <tissue evidence="1">Whole animal</tissue>
    </source>
</reference>
<reference evidence="1" key="2">
    <citation type="submission" date="2020-11" db="EMBL/GenBank/DDBJ databases">
        <authorList>
            <person name="McCartney M.A."/>
            <person name="Auch B."/>
            <person name="Kono T."/>
            <person name="Mallez S."/>
            <person name="Becker A."/>
            <person name="Gohl D.M."/>
            <person name="Silverstein K.A.T."/>
            <person name="Koren S."/>
            <person name="Bechman K.B."/>
            <person name="Herman A."/>
            <person name="Abrahante J.E."/>
            <person name="Garbe J."/>
        </authorList>
    </citation>
    <scope>NUCLEOTIDE SEQUENCE</scope>
    <source>
        <strain evidence="1">Duluth1</strain>
        <tissue evidence="1">Whole animal</tissue>
    </source>
</reference>
<evidence type="ECO:0000313" key="2">
    <source>
        <dbReference type="Proteomes" id="UP000828390"/>
    </source>
</evidence>
<comment type="caution">
    <text evidence="1">The sequence shown here is derived from an EMBL/GenBank/DDBJ whole genome shotgun (WGS) entry which is preliminary data.</text>
</comment>
<protein>
    <submittedName>
        <fullName evidence="1">Uncharacterized protein</fullName>
    </submittedName>
</protein>
<sequence length="82" mass="9266">MVYLMSFQRGGKSLSLDLPGQANCQNQGINNEFLARGKSLSHGLPRQANFQNHGLHNEFSARGEITEPRLIWKGQLPEPWFT</sequence>
<dbReference type="Proteomes" id="UP000828390">
    <property type="component" value="Unassembled WGS sequence"/>
</dbReference>
<dbReference type="EMBL" id="JAIWYP010000001">
    <property type="protein sequence ID" value="KAH3897221.1"/>
    <property type="molecule type" value="Genomic_DNA"/>
</dbReference>